<organism evidence="1 2">
    <name type="scientific">Tengunoibacter tsumagoiensis</name>
    <dbReference type="NCBI Taxonomy" id="2014871"/>
    <lineage>
        <taxon>Bacteria</taxon>
        <taxon>Bacillati</taxon>
        <taxon>Chloroflexota</taxon>
        <taxon>Ktedonobacteria</taxon>
        <taxon>Ktedonobacterales</taxon>
        <taxon>Dictyobacteraceae</taxon>
        <taxon>Tengunoibacter</taxon>
    </lineage>
</organism>
<dbReference type="SFLD" id="SFLDG01129">
    <property type="entry name" value="C1.5:_HAD__Beta-PGM__Phosphata"/>
    <property type="match status" value="1"/>
</dbReference>
<dbReference type="EMBL" id="BIFR01000002">
    <property type="protein sequence ID" value="GCE14944.1"/>
    <property type="molecule type" value="Genomic_DNA"/>
</dbReference>
<dbReference type="PRINTS" id="PR00413">
    <property type="entry name" value="HADHALOGNASE"/>
</dbReference>
<reference evidence="2" key="1">
    <citation type="submission" date="2018-12" db="EMBL/GenBank/DDBJ databases">
        <title>Tengunoibacter tsumagoiensis gen. nov., sp. nov., Dictyobacter kobayashii sp. nov., D. alpinus sp. nov., and D. joshuensis sp. nov. and description of Dictyobacteraceae fam. nov. within the order Ktedonobacterales isolated from Tengu-no-mugimeshi.</title>
        <authorList>
            <person name="Wang C.M."/>
            <person name="Zheng Y."/>
            <person name="Sakai Y."/>
            <person name="Toyoda A."/>
            <person name="Minakuchi Y."/>
            <person name="Abe K."/>
            <person name="Yokota A."/>
            <person name="Yabe S."/>
        </authorList>
    </citation>
    <scope>NUCLEOTIDE SEQUENCE [LARGE SCALE GENOMIC DNA]</scope>
    <source>
        <strain evidence="2">Uno3</strain>
    </source>
</reference>
<accession>A0A402A731</accession>
<dbReference type="SUPFAM" id="SSF56784">
    <property type="entry name" value="HAD-like"/>
    <property type="match status" value="1"/>
</dbReference>
<dbReference type="PANTHER" id="PTHR43611:SF3">
    <property type="entry name" value="FLAVIN MONONUCLEOTIDE HYDROLASE 1, CHLOROPLATIC"/>
    <property type="match status" value="1"/>
</dbReference>
<dbReference type="InterPro" id="IPR006439">
    <property type="entry name" value="HAD-SF_hydro_IA"/>
</dbReference>
<comment type="caution">
    <text evidence="1">The sequence shown here is derived from an EMBL/GenBank/DDBJ whole genome shotgun (WGS) entry which is preliminary data.</text>
</comment>
<dbReference type="OrthoDB" id="264363at2"/>
<evidence type="ECO:0000313" key="2">
    <source>
        <dbReference type="Proteomes" id="UP000287352"/>
    </source>
</evidence>
<dbReference type="InterPro" id="IPR036412">
    <property type="entry name" value="HAD-like_sf"/>
</dbReference>
<dbReference type="Pfam" id="PF00702">
    <property type="entry name" value="Hydrolase"/>
    <property type="match status" value="1"/>
</dbReference>
<dbReference type="Proteomes" id="UP000287352">
    <property type="component" value="Unassembled WGS sequence"/>
</dbReference>
<dbReference type="RefSeq" id="WP_126582470.1">
    <property type="nucleotide sequence ID" value="NZ_BIFR01000002.1"/>
</dbReference>
<sequence length="210" mass="23639">MPIRALLLDCFGVLVQTAESSVQHRLEEQGGWQKGTIDKLGMTLLNSHYFQSATIGDVSAELIWKDVSVQLYGCATHWKDVQELYLAAHQRNDELLAYIQELRKLCKVGILSNAFSDARTFIAGRLGLAEMVDDILISAEEGIAKPARSLYRKAAERLQVVPSEILYLDDTLLYTRLLKSIGMSTICFQNNTQALAEIQHYFRVSERTEA</sequence>
<gene>
    <name evidence="1" type="ORF">KTT_48030</name>
</gene>
<keyword evidence="2" id="KW-1185">Reference proteome</keyword>
<dbReference type="PANTHER" id="PTHR43611">
    <property type="entry name" value="ALPHA-D-GLUCOSE 1-PHOSPHATE PHOSPHATASE"/>
    <property type="match status" value="1"/>
</dbReference>
<dbReference type="Gene3D" id="3.40.50.1000">
    <property type="entry name" value="HAD superfamily/HAD-like"/>
    <property type="match status" value="1"/>
</dbReference>
<name>A0A402A731_9CHLR</name>
<dbReference type="InterPro" id="IPR023214">
    <property type="entry name" value="HAD_sf"/>
</dbReference>
<evidence type="ECO:0000313" key="1">
    <source>
        <dbReference type="EMBL" id="GCE14944.1"/>
    </source>
</evidence>
<evidence type="ECO:0008006" key="3">
    <source>
        <dbReference type="Google" id="ProtNLM"/>
    </source>
</evidence>
<dbReference type="AlphaFoldDB" id="A0A402A731"/>
<proteinExistence type="predicted"/>
<dbReference type="SFLD" id="SFLDS00003">
    <property type="entry name" value="Haloacid_Dehalogenase"/>
    <property type="match status" value="1"/>
</dbReference>
<protein>
    <recommendedName>
        <fullName evidence="3">Haloacid dehalogenase</fullName>
    </recommendedName>
</protein>